<dbReference type="Gene3D" id="1.10.260.40">
    <property type="entry name" value="lambda repressor-like DNA-binding domains"/>
    <property type="match status" value="1"/>
</dbReference>
<dbReference type="Pfam" id="PF01381">
    <property type="entry name" value="HTH_3"/>
    <property type="match status" value="1"/>
</dbReference>
<sequence length="128" mass="14767">MKSEHKVKRIEGIGERLKNVRQYLIMTQQQVAEATGLPVITISKIEHDKVVNSDSFIQMLHFYSNYISVDFLMAKDFKIADADRYTKSFSLNTIVKAKLELIQEQVTKELESTQKDFVQKVSEAINLL</sequence>
<dbReference type="OrthoDB" id="1072906at2"/>
<dbReference type="Proteomes" id="UP000029525">
    <property type="component" value="Unassembled WGS sequence"/>
</dbReference>
<evidence type="ECO:0000313" key="3">
    <source>
        <dbReference type="Proteomes" id="UP000029525"/>
    </source>
</evidence>
<evidence type="ECO:0000313" key="2">
    <source>
        <dbReference type="EMBL" id="KGF42590.1"/>
    </source>
</evidence>
<dbReference type="CDD" id="cd00093">
    <property type="entry name" value="HTH_XRE"/>
    <property type="match status" value="1"/>
</dbReference>
<gene>
    <name evidence="2" type="ORF">HMPREF0647_10950</name>
</gene>
<dbReference type="InterPro" id="IPR010982">
    <property type="entry name" value="Lambda_DNA-bd_dom_sf"/>
</dbReference>
<name>A0A096A6H9_9BACT</name>
<evidence type="ECO:0000259" key="1">
    <source>
        <dbReference type="PROSITE" id="PS50943"/>
    </source>
</evidence>
<comment type="caution">
    <text evidence="2">The sequence shown here is derived from an EMBL/GenBank/DDBJ whole genome shotgun (WGS) entry which is preliminary data.</text>
</comment>
<dbReference type="GO" id="GO:0003677">
    <property type="term" value="F:DNA binding"/>
    <property type="evidence" value="ECO:0007669"/>
    <property type="project" value="InterPro"/>
</dbReference>
<dbReference type="InterPro" id="IPR001387">
    <property type="entry name" value="Cro/C1-type_HTH"/>
</dbReference>
<dbReference type="PROSITE" id="PS50943">
    <property type="entry name" value="HTH_CROC1"/>
    <property type="match status" value="1"/>
</dbReference>
<dbReference type="AlphaFoldDB" id="A0A096A6H9"/>
<reference evidence="2 3" key="1">
    <citation type="submission" date="2014-07" db="EMBL/GenBank/DDBJ databases">
        <authorList>
            <person name="McCorrison J."/>
            <person name="Sanka R."/>
            <person name="Torralba M."/>
            <person name="Gillis M."/>
            <person name="Haft D.H."/>
            <person name="Methe B."/>
            <person name="Sutton G."/>
            <person name="Nelson K.E."/>
        </authorList>
    </citation>
    <scope>NUCLEOTIDE SEQUENCE [LARGE SCALE GENOMIC DNA]</scope>
    <source>
        <strain evidence="2 3">DNF00320</strain>
    </source>
</reference>
<dbReference type="SUPFAM" id="SSF47413">
    <property type="entry name" value="lambda repressor-like DNA-binding domains"/>
    <property type="match status" value="1"/>
</dbReference>
<protein>
    <submittedName>
        <fullName evidence="2">XRE family transcriptional regulator</fullName>
    </submittedName>
</protein>
<proteinExistence type="predicted"/>
<dbReference type="SMART" id="SM00530">
    <property type="entry name" value="HTH_XRE"/>
    <property type="match status" value="1"/>
</dbReference>
<organism evidence="2 3">
    <name type="scientific">Prevotella bivia DNF00320</name>
    <dbReference type="NCBI Taxonomy" id="1401068"/>
    <lineage>
        <taxon>Bacteria</taxon>
        <taxon>Pseudomonadati</taxon>
        <taxon>Bacteroidota</taxon>
        <taxon>Bacteroidia</taxon>
        <taxon>Bacteroidales</taxon>
        <taxon>Prevotellaceae</taxon>
        <taxon>Prevotella</taxon>
    </lineage>
</organism>
<dbReference type="EMBL" id="JRNQ01000111">
    <property type="protein sequence ID" value="KGF42590.1"/>
    <property type="molecule type" value="Genomic_DNA"/>
</dbReference>
<dbReference type="RefSeq" id="WP_036868774.1">
    <property type="nucleotide sequence ID" value="NZ_JRNQ01000111.1"/>
</dbReference>
<feature type="domain" description="HTH cro/C1-type" evidence="1">
    <location>
        <begin position="17"/>
        <end position="72"/>
    </location>
</feature>
<accession>A0A096A6H9</accession>